<gene>
    <name evidence="1" type="ORF">AVEN_115286_1</name>
</gene>
<dbReference type="AlphaFoldDB" id="A0A4Y1ZZ47"/>
<proteinExistence type="predicted"/>
<evidence type="ECO:0000313" key="1">
    <source>
        <dbReference type="EMBL" id="GBL72346.1"/>
    </source>
</evidence>
<protein>
    <submittedName>
        <fullName evidence="1">Uncharacterized protein</fullName>
    </submittedName>
</protein>
<reference evidence="1 2" key="1">
    <citation type="journal article" date="2019" name="Sci. Rep.">
        <title>Orb-weaving spider Araneus ventricosus genome elucidates the spidroin gene catalogue.</title>
        <authorList>
            <person name="Kono N."/>
            <person name="Nakamura H."/>
            <person name="Ohtoshi R."/>
            <person name="Moran D.A.P."/>
            <person name="Shinohara A."/>
            <person name="Yoshida Y."/>
            <person name="Fujiwara M."/>
            <person name="Mori M."/>
            <person name="Tomita M."/>
            <person name="Arakawa K."/>
        </authorList>
    </citation>
    <scope>NUCLEOTIDE SEQUENCE [LARGE SCALE GENOMIC DNA]</scope>
</reference>
<sequence length="135" mass="15230">MVNINLLLFRWTQRTVGEVITWKRDCREKSPSEELVTNHWFSFVKGPRWPSGKALASGSGPLARNPIPPKIRRVWGPLHAKSYAVAKRPPAGAARKLGGGWRHQPRCPPRHLTVVQNYEVRPKIALVLLQNGALM</sequence>
<organism evidence="1 2">
    <name type="scientific">Araneus ventricosus</name>
    <name type="common">Orbweaver spider</name>
    <name type="synonym">Epeira ventricosa</name>
    <dbReference type="NCBI Taxonomy" id="182803"/>
    <lineage>
        <taxon>Eukaryota</taxon>
        <taxon>Metazoa</taxon>
        <taxon>Ecdysozoa</taxon>
        <taxon>Arthropoda</taxon>
        <taxon>Chelicerata</taxon>
        <taxon>Arachnida</taxon>
        <taxon>Araneae</taxon>
        <taxon>Araneomorphae</taxon>
        <taxon>Entelegynae</taxon>
        <taxon>Araneoidea</taxon>
        <taxon>Araneidae</taxon>
        <taxon>Araneus</taxon>
    </lineage>
</organism>
<accession>A0A4Y1ZZ47</accession>
<evidence type="ECO:0000313" key="2">
    <source>
        <dbReference type="Proteomes" id="UP000499080"/>
    </source>
</evidence>
<dbReference type="EMBL" id="BGPR01000001">
    <property type="protein sequence ID" value="GBL72346.1"/>
    <property type="molecule type" value="Genomic_DNA"/>
</dbReference>
<keyword evidence="2" id="KW-1185">Reference proteome</keyword>
<comment type="caution">
    <text evidence="1">The sequence shown here is derived from an EMBL/GenBank/DDBJ whole genome shotgun (WGS) entry which is preliminary data.</text>
</comment>
<dbReference type="Proteomes" id="UP000499080">
    <property type="component" value="Unassembled WGS sequence"/>
</dbReference>
<name>A0A4Y1ZZ47_ARAVE</name>